<dbReference type="PATRIC" id="fig|1263870.3.peg.1024"/>
<evidence type="ECO:0000313" key="1">
    <source>
        <dbReference type="EMBL" id="EMI57592.1"/>
    </source>
</evidence>
<sequence length="117" mass="12921">MRFDFVSSRGNDPTAIVCPLDPVRVSQPANVTPLPALARFFGNLLANSANPHDRYVWTFSADLGQSNVIGTITLLARRNRHCVDSTLETSFDCCDGMQITARIAEPNASEFQPIWSH</sequence>
<proteinExistence type="predicted"/>
<name>M5U806_9BACT</name>
<accession>M5U806</accession>
<comment type="caution">
    <text evidence="1">The sequence shown here is derived from an EMBL/GenBank/DDBJ whole genome shotgun (WGS) entry which is preliminary data.</text>
</comment>
<organism evidence="1 2">
    <name type="scientific">Rhodopirellula sallentina SM41</name>
    <dbReference type="NCBI Taxonomy" id="1263870"/>
    <lineage>
        <taxon>Bacteria</taxon>
        <taxon>Pseudomonadati</taxon>
        <taxon>Planctomycetota</taxon>
        <taxon>Planctomycetia</taxon>
        <taxon>Pirellulales</taxon>
        <taxon>Pirellulaceae</taxon>
        <taxon>Rhodopirellula</taxon>
    </lineage>
</organism>
<gene>
    <name evidence="1" type="ORF">RSSM_00938</name>
</gene>
<reference evidence="1 2" key="1">
    <citation type="journal article" date="2013" name="Mar. Genomics">
        <title>Expression of sulfatases in Rhodopirellula baltica and the diversity of sulfatases in the genus Rhodopirellula.</title>
        <authorList>
            <person name="Wegner C.E."/>
            <person name="Richter-Heitmann T."/>
            <person name="Klindworth A."/>
            <person name="Klockow C."/>
            <person name="Richter M."/>
            <person name="Achstetter T."/>
            <person name="Glockner F.O."/>
            <person name="Harder J."/>
        </authorList>
    </citation>
    <scope>NUCLEOTIDE SEQUENCE [LARGE SCALE GENOMIC DNA]</scope>
    <source>
        <strain evidence="1 2">SM41</strain>
    </source>
</reference>
<keyword evidence="2" id="KW-1185">Reference proteome</keyword>
<dbReference type="EMBL" id="ANOH01000077">
    <property type="protein sequence ID" value="EMI57592.1"/>
    <property type="molecule type" value="Genomic_DNA"/>
</dbReference>
<dbReference type="AlphaFoldDB" id="M5U806"/>
<protein>
    <submittedName>
        <fullName evidence="1">Uncharacterized protein</fullName>
    </submittedName>
</protein>
<evidence type="ECO:0000313" key="2">
    <source>
        <dbReference type="Proteomes" id="UP000011885"/>
    </source>
</evidence>
<dbReference type="Proteomes" id="UP000011885">
    <property type="component" value="Unassembled WGS sequence"/>
</dbReference>